<feature type="transmembrane region" description="Helical" evidence="1">
    <location>
        <begin position="34"/>
        <end position="54"/>
    </location>
</feature>
<dbReference type="Gramene" id="mRNA:HanXRQr2_Chr04g0142661">
    <property type="protein sequence ID" value="CDS:HanXRQr2_Chr04g0142661.1"/>
    <property type="gene ID" value="HanXRQr2_Chr04g0142661"/>
</dbReference>
<keyword evidence="1" id="KW-1133">Transmembrane helix</keyword>
<reference evidence="2" key="1">
    <citation type="journal article" date="2017" name="Nature">
        <title>The sunflower genome provides insights into oil metabolism, flowering and Asterid evolution.</title>
        <authorList>
            <person name="Badouin H."/>
            <person name="Gouzy J."/>
            <person name="Grassa C.J."/>
            <person name="Murat F."/>
            <person name="Staton S.E."/>
            <person name="Cottret L."/>
            <person name="Lelandais-Briere C."/>
            <person name="Owens G.L."/>
            <person name="Carrere S."/>
            <person name="Mayjonade B."/>
            <person name="Legrand L."/>
            <person name="Gill N."/>
            <person name="Kane N.C."/>
            <person name="Bowers J.E."/>
            <person name="Hubner S."/>
            <person name="Bellec A."/>
            <person name="Berard A."/>
            <person name="Berges H."/>
            <person name="Blanchet N."/>
            <person name="Boniface M.C."/>
            <person name="Brunel D."/>
            <person name="Catrice O."/>
            <person name="Chaidir N."/>
            <person name="Claudel C."/>
            <person name="Donnadieu C."/>
            <person name="Faraut T."/>
            <person name="Fievet G."/>
            <person name="Helmstetter N."/>
            <person name="King M."/>
            <person name="Knapp S.J."/>
            <person name="Lai Z."/>
            <person name="Le Paslier M.C."/>
            <person name="Lippi Y."/>
            <person name="Lorenzon L."/>
            <person name="Mandel J.R."/>
            <person name="Marage G."/>
            <person name="Marchand G."/>
            <person name="Marquand E."/>
            <person name="Bret-Mestries E."/>
            <person name="Morien E."/>
            <person name="Nambeesan S."/>
            <person name="Nguyen T."/>
            <person name="Pegot-Espagnet P."/>
            <person name="Pouilly N."/>
            <person name="Raftis F."/>
            <person name="Sallet E."/>
            <person name="Schiex T."/>
            <person name="Thomas J."/>
            <person name="Vandecasteele C."/>
            <person name="Vares D."/>
            <person name="Vear F."/>
            <person name="Vautrin S."/>
            <person name="Crespi M."/>
            <person name="Mangin B."/>
            <person name="Burke J.M."/>
            <person name="Salse J."/>
            <person name="Munos S."/>
            <person name="Vincourt P."/>
            <person name="Rieseberg L.H."/>
            <person name="Langlade N.B."/>
        </authorList>
    </citation>
    <scope>NUCLEOTIDE SEQUENCE</scope>
    <source>
        <tissue evidence="2">Leaves</tissue>
    </source>
</reference>
<feature type="transmembrane region" description="Helical" evidence="1">
    <location>
        <begin position="12"/>
        <end position="28"/>
    </location>
</feature>
<dbReference type="Proteomes" id="UP000215914">
    <property type="component" value="Unassembled WGS sequence"/>
</dbReference>
<evidence type="ECO:0000313" key="3">
    <source>
        <dbReference type="Proteomes" id="UP000215914"/>
    </source>
</evidence>
<dbReference type="EMBL" id="MNCJ02000319">
    <property type="protein sequence ID" value="KAF5808196.1"/>
    <property type="molecule type" value="Genomic_DNA"/>
</dbReference>
<evidence type="ECO:0000313" key="2">
    <source>
        <dbReference type="EMBL" id="KAF5808196.1"/>
    </source>
</evidence>
<name>A0A9K3J3H4_HELAN</name>
<keyword evidence="1" id="KW-0812">Transmembrane</keyword>
<proteinExistence type="predicted"/>
<organism evidence="2 3">
    <name type="scientific">Helianthus annuus</name>
    <name type="common">Common sunflower</name>
    <dbReference type="NCBI Taxonomy" id="4232"/>
    <lineage>
        <taxon>Eukaryota</taxon>
        <taxon>Viridiplantae</taxon>
        <taxon>Streptophyta</taxon>
        <taxon>Embryophyta</taxon>
        <taxon>Tracheophyta</taxon>
        <taxon>Spermatophyta</taxon>
        <taxon>Magnoliopsida</taxon>
        <taxon>eudicotyledons</taxon>
        <taxon>Gunneridae</taxon>
        <taxon>Pentapetalae</taxon>
        <taxon>asterids</taxon>
        <taxon>campanulids</taxon>
        <taxon>Asterales</taxon>
        <taxon>Asteraceae</taxon>
        <taxon>Asteroideae</taxon>
        <taxon>Heliantheae alliance</taxon>
        <taxon>Heliantheae</taxon>
        <taxon>Helianthus</taxon>
    </lineage>
</organism>
<accession>A0A9K3J3H4</accession>
<evidence type="ECO:0000256" key="1">
    <source>
        <dbReference type="SAM" id="Phobius"/>
    </source>
</evidence>
<keyword evidence="1" id="KW-0472">Membrane</keyword>
<protein>
    <submittedName>
        <fullName evidence="2">Uncharacterized protein</fullName>
    </submittedName>
</protein>
<comment type="caution">
    <text evidence="2">The sequence shown here is derived from an EMBL/GenBank/DDBJ whole genome shotgun (WGS) entry which is preliminary data.</text>
</comment>
<reference evidence="2" key="2">
    <citation type="submission" date="2020-06" db="EMBL/GenBank/DDBJ databases">
        <title>Helianthus annuus Genome sequencing and assembly Release 2.</title>
        <authorList>
            <person name="Gouzy J."/>
            <person name="Langlade N."/>
            <person name="Munos S."/>
        </authorList>
    </citation>
    <scope>NUCLEOTIDE SEQUENCE</scope>
    <source>
        <tissue evidence="2">Leaves</tissue>
    </source>
</reference>
<dbReference type="AlphaFoldDB" id="A0A9K3J3H4"/>
<gene>
    <name evidence="2" type="ORF">HanXRQr2_Chr04g0142661</name>
</gene>
<sequence length="55" mass="6601">MLQLLWIKETDYVLCLTTLVHLFIFPIVLLKSVFRVLCLIHEYNFFVFILCIILV</sequence>
<keyword evidence="3" id="KW-1185">Reference proteome</keyword>